<accession>A0A2H0V856</accession>
<evidence type="ECO:0000313" key="2">
    <source>
        <dbReference type="Proteomes" id="UP000229972"/>
    </source>
</evidence>
<dbReference type="AlphaFoldDB" id="A0A2H0V856"/>
<dbReference type="SUPFAM" id="SSF52540">
    <property type="entry name" value="P-loop containing nucleoside triphosphate hydrolases"/>
    <property type="match status" value="1"/>
</dbReference>
<proteinExistence type="predicted"/>
<dbReference type="InterPro" id="IPR027417">
    <property type="entry name" value="P-loop_NTPase"/>
</dbReference>
<protein>
    <recommendedName>
        <fullName evidence="3">(d)CMP kinase</fullName>
    </recommendedName>
</protein>
<reference evidence="2" key="1">
    <citation type="submission" date="2017-09" db="EMBL/GenBank/DDBJ databases">
        <title>Depth-based differentiation of microbial function through sediment-hosted aquifers and enrichment of novel symbionts in the deep terrestrial subsurface.</title>
        <authorList>
            <person name="Probst A.J."/>
            <person name="Ladd B."/>
            <person name="Jarett J.K."/>
            <person name="Geller-Mcgrath D.E."/>
            <person name="Sieber C.M.K."/>
            <person name="Emerson J.B."/>
            <person name="Anantharaman K."/>
            <person name="Thomas B.C."/>
            <person name="Malmstrom R."/>
            <person name="Stieglmeier M."/>
            <person name="Klingl A."/>
            <person name="Woyke T."/>
            <person name="Ryan C.M."/>
            <person name="Banfield J.F."/>
        </authorList>
    </citation>
    <scope>NUCLEOTIDE SEQUENCE [LARGE SCALE GENOMIC DNA]</scope>
</reference>
<dbReference type="Pfam" id="PF13189">
    <property type="entry name" value="Cytidylate_kin2"/>
    <property type="match status" value="1"/>
</dbReference>
<name>A0A2H0V856_9BACT</name>
<evidence type="ECO:0000313" key="1">
    <source>
        <dbReference type="EMBL" id="PIR95253.1"/>
    </source>
</evidence>
<dbReference type="EMBL" id="PFAL01000031">
    <property type="protein sequence ID" value="PIR95253.1"/>
    <property type="molecule type" value="Genomic_DNA"/>
</dbReference>
<comment type="caution">
    <text evidence="1">The sequence shown here is derived from an EMBL/GenBank/DDBJ whole genome shotgun (WGS) entry which is preliminary data.</text>
</comment>
<organism evidence="1 2">
    <name type="scientific">Candidatus Falkowbacteria bacterium CG10_big_fil_rev_8_21_14_0_10_37_18</name>
    <dbReference type="NCBI Taxonomy" id="1974562"/>
    <lineage>
        <taxon>Bacteria</taxon>
        <taxon>Candidatus Falkowiibacteriota</taxon>
    </lineage>
</organism>
<evidence type="ECO:0008006" key="3">
    <source>
        <dbReference type="Google" id="ProtNLM"/>
    </source>
</evidence>
<sequence length="189" mass="21755">MIISFSGALGSGKSTIAQMLASKLKWPRYYIGGLRREAAKKQGLTLAEYNKLGETDIATDKEVDEYQSELGKIEDNFVIEGRTSWHFIPQSLKIYLDVSLEEGAKRIFANLQQKNNRNEDEGLNTWQDVLASNKARIASDKIRYRKYYGIDVYDPKNFDFYLDTTKLGPEEVFQAVYARVKEYLDNKKN</sequence>
<gene>
    <name evidence="1" type="ORF">COT93_03305</name>
</gene>
<dbReference type="Gene3D" id="3.40.50.300">
    <property type="entry name" value="P-loop containing nucleotide triphosphate hydrolases"/>
    <property type="match status" value="1"/>
</dbReference>
<dbReference type="Proteomes" id="UP000229972">
    <property type="component" value="Unassembled WGS sequence"/>
</dbReference>